<keyword evidence="3" id="KW-1185">Reference proteome</keyword>
<evidence type="ECO:0000313" key="3">
    <source>
        <dbReference type="Proteomes" id="UP000595140"/>
    </source>
</evidence>
<evidence type="ECO:0000313" key="2">
    <source>
        <dbReference type="EMBL" id="VFQ94876.1"/>
    </source>
</evidence>
<dbReference type="EMBL" id="OOIL02005488">
    <property type="protein sequence ID" value="VFQ94876.1"/>
    <property type="molecule type" value="Genomic_DNA"/>
</dbReference>
<organism evidence="2 3">
    <name type="scientific">Cuscuta campestris</name>
    <dbReference type="NCBI Taxonomy" id="132261"/>
    <lineage>
        <taxon>Eukaryota</taxon>
        <taxon>Viridiplantae</taxon>
        <taxon>Streptophyta</taxon>
        <taxon>Embryophyta</taxon>
        <taxon>Tracheophyta</taxon>
        <taxon>Spermatophyta</taxon>
        <taxon>Magnoliopsida</taxon>
        <taxon>eudicotyledons</taxon>
        <taxon>Gunneridae</taxon>
        <taxon>Pentapetalae</taxon>
        <taxon>asterids</taxon>
        <taxon>lamiids</taxon>
        <taxon>Solanales</taxon>
        <taxon>Convolvulaceae</taxon>
        <taxon>Cuscuteae</taxon>
        <taxon>Cuscuta</taxon>
        <taxon>Cuscuta subgen. Grammica</taxon>
        <taxon>Cuscuta sect. Cleistogrammica</taxon>
    </lineage>
</organism>
<proteinExistence type="predicted"/>
<name>A0A484N368_9ASTE</name>
<sequence length="140" mass="15003">MVVSGGLEQNPVTTDQIDVEEHHQILSGISAHLKESSIAAFDGNLKKPPNLDSKVFPSLKSSIRAVQGKIVKKELDIRDPHAKLVRLALVPHDFALVNFPATVTGAPAAAATGQFPETPAPPPESKKHTPSFFYGAFSRS</sequence>
<feature type="region of interest" description="Disordered" evidence="1">
    <location>
        <begin position="110"/>
        <end position="140"/>
    </location>
</feature>
<accession>A0A484N368</accession>
<dbReference type="AlphaFoldDB" id="A0A484N368"/>
<gene>
    <name evidence="2" type="ORF">CCAM_LOCUS36652</name>
</gene>
<protein>
    <submittedName>
        <fullName evidence="2">Uncharacterized protein</fullName>
    </submittedName>
</protein>
<evidence type="ECO:0000256" key="1">
    <source>
        <dbReference type="SAM" id="MobiDB-lite"/>
    </source>
</evidence>
<dbReference type="Proteomes" id="UP000595140">
    <property type="component" value="Unassembled WGS sequence"/>
</dbReference>
<reference evidence="2 3" key="1">
    <citation type="submission" date="2018-04" db="EMBL/GenBank/DDBJ databases">
        <authorList>
            <person name="Vogel A."/>
        </authorList>
    </citation>
    <scope>NUCLEOTIDE SEQUENCE [LARGE SCALE GENOMIC DNA]</scope>
</reference>